<name>A0A4U6TEU6_SETVI</name>
<reference evidence="2" key="1">
    <citation type="submission" date="2019-03" db="EMBL/GenBank/DDBJ databases">
        <title>WGS assembly of Setaria viridis.</title>
        <authorList>
            <person name="Huang P."/>
            <person name="Jenkins J."/>
            <person name="Grimwood J."/>
            <person name="Barry K."/>
            <person name="Healey A."/>
            <person name="Mamidi S."/>
            <person name="Sreedasyam A."/>
            <person name="Shu S."/>
            <person name="Feldman M."/>
            <person name="Wu J."/>
            <person name="Yu Y."/>
            <person name="Chen C."/>
            <person name="Johnson J."/>
            <person name="Rokhsar D."/>
            <person name="Baxter I."/>
            <person name="Schmutz J."/>
            <person name="Brutnell T."/>
            <person name="Kellogg E."/>
        </authorList>
    </citation>
    <scope>NUCLEOTIDE SEQUENCE [LARGE SCALE GENOMIC DNA]</scope>
</reference>
<dbReference type="Gramene" id="TKW00052">
    <property type="protein sequence ID" value="TKW00052"/>
    <property type="gene ID" value="SEVIR_8G083500v2"/>
</dbReference>
<protein>
    <submittedName>
        <fullName evidence="2">Uncharacterized protein</fullName>
    </submittedName>
</protein>
<dbReference type="AlphaFoldDB" id="A0A4U6TEU6"/>
<organism evidence="2 3">
    <name type="scientific">Setaria viridis</name>
    <name type="common">Green bristlegrass</name>
    <name type="synonym">Setaria italica subsp. viridis</name>
    <dbReference type="NCBI Taxonomy" id="4556"/>
    <lineage>
        <taxon>Eukaryota</taxon>
        <taxon>Viridiplantae</taxon>
        <taxon>Streptophyta</taxon>
        <taxon>Embryophyta</taxon>
        <taxon>Tracheophyta</taxon>
        <taxon>Spermatophyta</taxon>
        <taxon>Magnoliopsida</taxon>
        <taxon>Liliopsida</taxon>
        <taxon>Poales</taxon>
        <taxon>Poaceae</taxon>
        <taxon>PACMAD clade</taxon>
        <taxon>Panicoideae</taxon>
        <taxon>Panicodae</taxon>
        <taxon>Paniceae</taxon>
        <taxon>Cenchrinae</taxon>
        <taxon>Setaria</taxon>
    </lineage>
</organism>
<proteinExistence type="predicted"/>
<accession>A0A4U6TEU6</accession>
<evidence type="ECO:0000313" key="2">
    <source>
        <dbReference type="EMBL" id="TKW00052.1"/>
    </source>
</evidence>
<gene>
    <name evidence="2" type="ORF">SEVIR_8G083500v2</name>
</gene>
<dbReference type="Proteomes" id="UP000298652">
    <property type="component" value="Chromosome 8"/>
</dbReference>
<evidence type="ECO:0000313" key="3">
    <source>
        <dbReference type="Proteomes" id="UP000298652"/>
    </source>
</evidence>
<keyword evidence="3" id="KW-1185">Reference proteome</keyword>
<dbReference type="EMBL" id="CM016559">
    <property type="protein sequence ID" value="TKW00052.1"/>
    <property type="molecule type" value="Genomic_DNA"/>
</dbReference>
<feature type="region of interest" description="Disordered" evidence="1">
    <location>
        <begin position="72"/>
        <end position="120"/>
    </location>
</feature>
<sequence>MSKYWRPTRASAVSRRSWATWLLGFVGSSLPLEKIERTGPRLLPFPSQSSLRPALPAAFLRADARALGSRALLLSSPPPSGHDSDRPQRRWRHGGTSGAVRQSGDRLQSRPPKPVSSVPMDIPALSLHTTQGHDAMFVMDMLFHSTPTIILQCQSCIIQFSSFQDFTITAKNYVPADGSFDYSCNPHLN</sequence>
<evidence type="ECO:0000256" key="1">
    <source>
        <dbReference type="SAM" id="MobiDB-lite"/>
    </source>
</evidence>